<dbReference type="Pfam" id="PF00210">
    <property type="entry name" value="Ferritin"/>
    <property type="match status" value="1"/>
</dbReference>
<sequence length="181" mass="20128">MATTQVTQTGKSALSTRFYPTRIDLSADIRKSVVEILNQTLAATLDLKTQVKQAHWNVKGMHFYQLHELFDELATELEGYVDLVAERVTALGATAMGTARIAAEQSILPEYPYDIVDGAEHVTALAERYAQYAAHLRGAIDKTDELGDADTADLYTEISRDIDKRLWFLEAHLVKKGDVVS</sequence>
<name>A0A1U7HMV8_9CYAN</name>
<dbReference type="PRINTS" id="PR01346">
    <property type="entry name" value="HELNAPAPROT"/>
</dbReference>
<dbReference type="AlphaFoldDB" id="A0A1U7HMV8"/>
<feature type="domain" description="Ferritin/DPS" evidence="3">
    <location>
        <begin position="35"/>
        <end position="175"/>
    </location>
</feature>
<dbReference type="NCBIfam" id="NF006975">
    <property type="entry name" value="PRK09448.1"/>
    <property type="match status" value="1"/>
</dbReference>
<dbReference type="InterPro" id="IPR008331">
    <property type="entry name" value="Ferritin_DPS_dom"/>
</dbReference>
<dbReference type="OrthoDB" id="9797023at2"/>
<dbReference type="GO" id="GO:0008199">
    <property type="term" value="F:ferric iron binding"/>
    <property type="evidence" value="ECO:0007669"/>
    <property type="project" value="InterPro"/>
</dbReference>
<dbReference type="Gene3D" id="1.20.1260.10">
    <property type="match status" value="1"/>
</dbReference>
<dbReference type="PIRSF" id="PIRSF005900">
    <property type="entry name" value="Dps"/>
    <property type="match status" value="1"/>
</dbReference>
<dbReference type="STRING" id="1921803.NIES593_06660"/>
<reference evidence="4 5" key="1">
    <citation type="submission" date="2016-11" db="EMBL/GenBank/DDBJ databases">
        <title>Draft Genome Sequences of Nine Cyanobacterial Strains from Diverse Habitats.</title>
        <authorList>
            <person name="Zhu T."/>
            <person name="Hou S."/>
            <person name="Lu X."/>
            <person name="Hess W.R."/>
        </authorList>
    </citation>
    <scope>NUCLEOTIDE SEQUENCE [LARGE SCALE GENOMIC DNA]</scope>
    <source>
        <strain evidence="4 5">NIES-593</strain>
    </source>
</reference>
<dbReference type="PANTHER" id="PTHR42932">
    <property type="entry name" value="GENERAL STRESS PROTEIN 20U"/>
    <property type="match status" value="1"/>
</dbReference>
<dbReference type="Proteomes" id="UP000186868">
    <property type="component" value="Unassembled WGS sequence"/>
</dbReference>
<dbReference type="EMBL" id="MRCB01000005">
    <property type="protein sequence ID" value="OKH24891.1"/>
    <property type="molecule type" value="Genomic_DNA"/>
</dbReference>
<evidence type="ECO:0000313" key="5">
    <source>
        <dbReference type="Proteomes" id="UP000186868"/>
    </source>
</evidence>
<dbReference type="InterPro" id="IPR009078">
    <property type="entry name" value="Ferritin-like_SF"/>
</dbReference>
<dbReference type="InterPro" id="IPR012347">
    <property type="entry name" value="Ferritin-like"/>
</dbReference>
<protein>
    <submittedName>
        <fullName evidence="4">DNA starvation/stationary phase protection protein Dps</fullName>
    </submittedName>
</protein>
<dbReference type="InterPro" id="IPR002177">
    <property type="entry name" value="DPS_DNA-bd"/>
</dbReference>
<gene>
    <name evidence="4" type="ORF">NIES593_06660</name>
</gene>
<comment type="similarity">
    <text evidence="1 2">Belongs to the Dps family.</text>
</comment>
<evidence type="ECO:0000313" key="4">
    <source>
        <dbReference type="EMBL" id="OKH24891.1"/>
    </source>
</evidence>
<dbReference type="RefSeq" id="WP_073598836.1">
    <property type="nucleotide sequence ID" value="NZ_MRCB01000005.1"/>
</dbReference>
<dbReference type="PROSITE" id="PS00819">
    <property type="entry name" value="DPS_2"/>
    <property type="match status" value="1"/>
</dbReference>
<comment type="caution">
    <text evidence="4">The sequence shown here is derived from an EMBL/GenBank/DDBJ whole genome shotgun (WGS) entry which is preliminary data.</text>
</comment>
<evidence type="ECO:0000256" key="1">
    <source>
        <dbReference type="ARBA" id="ARBA00009497"/>
    </source>
</evidence>
<dbReference type="InterPro" id="IPR023188">
    <property type="entry name" value="DPS_DNA-bd_CS"/>
</dbReference>
<keyword evidence="5" id="KW-1185">Reference proteome</keyword>
<dbReference type="PROSITE" id="PS00818">
    <property type="entry name" value="DPS_1"/>
    <property type="match status" value="1"/>
</dbReference>
<dbReference type="GO" id="GO:0016722">
    <property type="term" value="F:oxidoreductase activity, acting on metal ions"/>
    <property type="evidence" value="ECO:0007669"/>
    <property type="project" value="InterPro"/>
</dbReference>
<evidence type="ECO:0000259" key="3">
    <source>
        <dbReference type="Pfam" id="PF00210"/>
    </source>
</evidence>
<dbReference type="SUPFAM" id="SSF47240">
    <property type="entry name" value="Ferritin-like"/>
    <property type="match status" value="1"/>
</dbReference>
<proteinExistence type="inferred from homology"/>
<organism evidence="4 5">
    <name type="scientific">Hydrococcus rivularis NIES-593</name>
    <dbReference type="NCBI Taxonomy" id="1921803"/>
    <lineage>
        <taxon>Bacteria</taxon>
        <taxon>Bacillati</taxon>
        <taxon>Cyanobacteriota</taxon>
        <taxon>Cyanophyceae</taxon>
        <taxon>Pleurocapsales</taxon>
        <taxon>Hydrococcaceae</taxon>
        <taxon>Hydrococcus</taxon>
    </lineage>
</organism>
<evidence type="ECO:0000256" key="2">
    <source>
        <dbReference type="RuleBase" id="RU003875"/>
    </source>
</evidence>
<accession>A0A1U7HMV8</accession>
<dbReference type="CDD" id="cd01043">
    <property type="entry name" value="DPS"/>
    <property type="match status" value="1"/>
</dbReference>
<dbReference type="PANTHER" id="PTHR42932:SF3">
    <property type="entry name" value="DNA PROTECTION DURING STARVATION PROTEIN"/>
    <property type="match status" value="1"/>
</dbReference>